<reference evidence="8" key="1">
    <citation type="submission" date="2018-08" db="EMBL/GenBank/DDBJ databases">
        <authorList>
            <person name="Liu Z.-W."/>
            <person name="Du Z.-J."/>
        </authorList>
    </citation>
    <scope>NUCLEOTIDE SEQUENCE [LARGE SCALE GENOMIC DNA]</scope>
    <source>
        <strain evidence="8">H4X</strain>
    </source>
</reference>
<keyword evidence="4 5" id="KW-0472">Membrane</keyword>
<feature type="domain" description="Mechanosensitive ion channel MscS" evidence="6">
    <location>
        <begin position="94"/>
        <end position="159"/>
    </location>
</feature>
<dbReference type="EMBL" id="QRGR01000053">
    <property type="protein sequence ID" value="RDV10716.1"/>
    <property type="molecule type" value="Genomic_DNA"/>
</dbReference>
<dbReference type="InterPro" id="IPR006685">
    <property type="entry name" value="MscS_channel_2nd"/>
</dbReference>
<gene>
    <name evidence="7" type="ORF">DXT99_25975</name>
</gene>
<sequence length="189" mass="21460">MNELKIQILETLVTLFLYAIAFYITKNIIDNTLKKAQLHRARRKMIIKVTHLFISIAVVVLLAGIWGLEQKEIAVFASTILTVLGIAFFAQWSLLSNITSSLILFFTHPMRLGDTIKILDKDYPMEGEVAELTYFFVHLKTKDGETITVPNSLIFQKSVSIIVNQDKKMFEKALPNKLISTDIKENSAN</sequence>
<dbReference type="Gene3D" id="2.30.30.60">
    <property type="match status" value="1"/>
</dbReference>
<dbReference type="InterPro" id="IPR045275">
    <property type="entry name" value="MscS_archaea/bacteria_type"/>
</dbReference>
<evidence type="ECO:0000256" key="4">
    <source>
        <dbReference type="ARBA" id="ARBA00023136"/>
    </source>
</evidence>
<dbReference type="PANTHER" id="PTHR30221">
    <property type="entry name" value="SMALL-CONDUCTANCE MECHANOSENSITIVE CHANNEL"/>
    <property type="match status" value="1"/>
</dbReference>
<comment type="subcellular location">
    <subcellularLocation>
        <location evidence="1">Membrane</location>
    </subcellularLocation>
</comment>
<keyword evidence="8" id="KW-1185">Reference proteome</keyword>
<dbReference type="InterPro" id="IPR023408">
    <property type="entry name" value="MscS_beta-dom_sf"/>
</dbReference>
<organism evidence="7 8">
    <name type="scientific">Pontibacter diazotrophicus</name>
    <dbReference type="NCBI Taxonomy" id="1400979"/>
    <lineage>
        <taxon>Bacteria</taxon>
        <taxon>Pseudomonadati</taxon>
        <taxon>Bacteroidota</taxon>
        <taxon>Cytophagia</taxon>
        <taxon>Cytophagales</taxon>
        <taxon>Hymenobacteraceae</taxon>
        <taxon>Pontibacter</taxon>
    </lineage>
</organism>
<dbReference type="AlphaFoldDB" id="A0A3D8L010"/>
<evidence type="ECO:0000256" key="2">
    <source>
        <dbReference type="ARBA" id="ARBA00022692"/>
    </source>
</evidence>
<dbReference type="InterPro" id="IPR010920">
    <property type="entry name" value="LSM_dom_sf"/>
</dbReference>
<dbReference type="RefSeq" id="WP_115568517.1">
    <property type="nucleotide sequence ID" value="NZ_QRGR01000053.1"/>
</dbReference>
<dbReference type="OrthoDB" id="5705501at2"/>
<keyword evidence="3 5" id="KW-1133">Transmembrane helix</keyword>
<proteinExistence type="predicted"/>
<feature type="transmembrane region" description="Helical" evidence="5">
    <location>
        <begin position="6"/>
        <end position="24"/>
    </location>
</feature>
<dbReference type="Pfam" id="PF00924">
    <property type="entry name" value="MS_channel_2nd"/>
    <property type="match status" value="1"/>
</dbReference>
<evidence type="ECO:0000256" key="3">
    <source>
        <dbReference type="ARBA" id="ARBA00022989"/>
    </source>
</evidence>
<feature type="transmembrane region" description="Helical" evidence="5">
    <location>
        <begin position="73"/>
        <end position="95"/>
    </location>
</feature>
<dbReference type="PANTHER" id="PTHR30221:SF8">
    <property type="entry name" value="SMALL-CONDUCTANCE MECHANOSENSITIVE CHANNEL"/>
    <property type="match status" value="1"/>
</dbReference>
<dbReference type="Proteomes" id="UP000256708">
    <property type="component" value="Unassembled WGS sequence"/>
</dbReference>
<evidence type="ECO:0000259" key="6">
    <source>
        <dbReference type="Pfam" id="PF00924"/>
    </source>
</evidence>
<evidence type="ECO:0000313" key="8">
    <source>
        <dbReference type="Proteomes" id="UP000256708"/>
    </source>
</evidence>
<comment type="caution">
    <text evidence="7">The sequence shown here is derived from an EMBL/GenBank/DDBJ whole genome shotgun (WGS) entry which is preliminary data.</text>
</comment>
<keyword evidence="2 5" id="KW-0812">Transmembrane</keyword>
<dbReference type="SUPFAM" id="SSF50182">
    <property type="entry name" value="Sm-like ribonucleoproteins"/>
    <property type="match status" value="1"/>
</dbReference>
<evidence type="ECO:0000256" key="1">
    <source>
        <dbReference type="ARBA" id="ARBA00004370"/>
    </source>
</evidence>
<protein>
    <submittedName>
        <fullName evidence="7">Mechanosensitive ion channel family protein</fullName>
    </submittedName>
</protein>
<dbReference type="GO" id="GO:0016020">
    <property type="term" value="C:membrane"/>
    <property type="evidence" value="ECO:0007669"/>
    <property type="project" value="UniProtKB-SubCell"/>
</dbReference>
<name>A0A3D8L010_9BACT</name>
<evidence type="ECO:0000313" key="7">
    <source>
        <dbReference type="EMBL" id="RDV10716.1"/>
    </source>
</evidence>
<accession>A0A3D8L010</accession>
<evidence type="ECO:0000256" key="5">
    <source>
        <dbReference type="SAM" id="Phobius"/>
    </source>
</evidence>
<dbReference type="GO" id="GO:0008381">
    <property type="term" value="F:mechanosensitive monoatomic ion channel activity"/>
    <property type="evidence" value="ECO:0007669"/>
    <property type="project" value="InterPro"/>
</dbReference>
<dbReference type="Gene3D" id="1.10.287.1260">
    <property type="match status" value="1"/>
</dbReference>
<feature type="transmembrane region" description="Helical" evidence="5">
    <location>
        <begin position="45"/>
        <end position="67"/>
    </location>
</feature>